<feature type="transmembrane region" description="Helical" evidence="1">
    <location>
        <begin position="75"/>
        <end position="95"/>
    </location>
</feature>
<gene>
    <name evidence="2" type="ORF">NAS2_0783</name>
</gene>
<dbReference type="OrthoDB" id="56431at2157"/>
<feature type="transmembrane region" description="Helical" evidence="1">
    <location>
        <begin position="20"/>
        <end position="39"/>
    </location>
</feature>
<dbReference type="EMBL" id="AP018732">
    <property type="protein sequence ID" value="BBE42172.1"/>
    <property type="molecule type" value="Genomic_DNA"/>
</dbReference>
<evidence type="ECO:0000313" key="2">
    <source>
        <dbReference type="EMBL" id="BBE42172.1"/>
    </source>
</evidence>
<accession>A0A4P2VEA7</accession>
<keyword evidence="1" id="KW-0812">Transmembrane</keyword>
<name>A0A4P2VEA7_9ARCH</name>
<keyword evidence="1" id="KW-1133">Transmembrane helix</keyword>
<dbReference type="Proteomes" id="UP000509448">
    <property type="component" value="Chromosome"/>
</dbReference>
<dbReference type="Pfam" id="PF07843">
    <property type="entry name" value="DUF1634"/>
    <property type="match status" value="1"/>
</dbReference>
<dbReference type="GeneID" id="55584595"/>
<reference evidence="2 3" key="1">
    <citation type="journal article" date="2019" name="ISME J.">
        <title>Isolation and characterization of a thermophilic sulfur- and iron-reducing thaumarchaeote from a terrestrial acidic hot spring.</title>
        <authorList>
            <person name="Kato S."/>
            <person name="Itoh T."/>
            <person name="Yuki M."/>
            <person name="Nagamori M."/>
            <person name="Ohnishi M."/>
            <person name="Uematsu K."/>
            <person name="Suzuki K."/>
            <person name="Takashina T."/>
            <person name="Ohkuma M."/>
        </authorList>
    </citation>
    <scope>NUCLEOTIDE SEQUENCE [LARGE SCALE GENOMIC DNA]</scope>
    <source>
        <strain evidence="2 3">NAS-02</strain>
    </source>
</reference>
<protein>
    <submittedName>
        <fullName evidence="2">TVG1210382 protein</fullName>
    </submittedName>
</protein>
<evidence type="ECO:0000313" key="3">
    <source>
        <dbReference type="Proteomes" id="UP000509448"/>
    </source>
</evidence>
<dbReference type="RefSeq" id="WP_174448431.1">
    <property type="nucleotide sequence ID" value="NZ_AP018732.1"/>
</dbReference>
<organism evidence="2 3">
    <name type="scientific">Conexivisphaera calida</name>
    <dbReference type="NCBI Taxonomy" id="1874277"/>
    <lineage>
        <taxon>Archaea</taxon>
        <taxon>Nitrososphaerota</taxon>
        <taxon>Conexivisphaeria</taxon>
        <taxon>Conexivisphaerales</taxon>
        <taxon>Conexivisphaeraceae</taxon>
        <taxon>Conexivisphaera</taxon>
    </lineage>
</organism>
<keyword evidence="1" id="KW-0472">Membrane</keyword>
<evidence type="ECO:0000256" key="1">
    <source>
        <dbReference type="SAM" id="Phobius"/>
    </source>
</evidence>
<dbReference type="AlphaFoldDB" id="A0A4P2VEA7"/>
<keyword evidence="3" id="KW-1185">Reference proteome</keyword>
<feature type="transmembrane region" description="Helical" evidence="1">
    <location>
        <begin position="107"/>
        <end position="130"/>
    </location>
</feature>
<dbReference type="InterPro" id="IPR012861">
    <property type="entry name" value="DUF1634"/>
</dbReference>
<proteinExistence type="predicted"/>
<dbReference type="KEGG" id="ccai:NAS2_0783"/>
<sequence length="132" mass="13964">MSEAEAKAELDMDYLIGMALRYGVILSVALLIIGIALLARDGAGAGEVLGAGSPLNTSVIQVPAILSGIPSLNPLSFIVLGLVVLIATPVLRVVLGIISFARERDRLYVFITSIVLMNLLLAIFLIPMIVHL</sequence>